<name>A0AAD1KP84_9ACTN</name>
<dbReference type="Proteomes" id="UP000825072">
    <property type="component" value="Chromosome 1"/>
</dbReference>
<evidence type="ECO:0000313" key="1">
    <source>
        <dbReference type="EMBL" id="BCY24674.1"/>
    </source>
</evidence>
<organism evidence="1 2">
    <name type="scientific">Cutibacterium modestum</name>
    <dbReference type="NCBI Taxonomy" id="2559073"/>
    <lineage>
        <taxon>Bacteria</taxon>
        <taxon>Bacillati</taxon>
        <taxon>Actinomycetota</taxon>
        <taxon>Actinomycetes</taxon>
        <taxon>Propionibacteriales</taxon>
        <taxon>Propionibacteriaceae</taxon>
        <taxon>Cutibacterium</taxon>
    </lineage>
</organism>
<evidence type="ECO:0000313" key="2">
    <source>
        <dbReference type="Proteomes" id="UP000825072"/>
    </source>
</evidence>
<dbReference type="EMBL" id="AP024747">
    <property type="protein sequence ID" value="BCY24674.1"/>
    <property type="molecule type" value="Genomic_DNA"/>
</dbReference>
<protein>
    <submittedName>
        <fullName evidence="1">Uncharacterized protein</fullName>
    </submittedName>
</protein>
<proteinExistence type="predicted"/>
<gene>
    <name evidence="1" type="ORF">KB1_06640</name>
</gene>
<reference evidence="1" key="1">
    <citation type="submission" date="2021-06" db="EMBL/GenBank/DDBJ databases">
        <title>Genome sequence of Cutibacterium modestum strain KB17-24694.</title>
        <authorList>
            <person name="Dekio I."/>
            <person name="Asahina A."/>
            <person name="Nishida M."/>
        </authorList>
    </citation>
    <scope>NUCLEOTIDE SEQUENCE</scope>
    <source>
        <strain evidence="1">KB17-24694</strain>
    </source>
</reference>
<sequence>MEPQNPHMARGFQTLIPNHALRIRRTSIEEEKQLIADMESHQKLARPLLVVVPEDFPTAREESTHANQ</sequence>
<accession>A0AAD1KP84</accession>
<dbReference type="AlphaFoldDB" id="A0AAD1KP84"/>